<name>A0A061SC80_9CHLO</name>
<proteinExistence type="predicted"/>
<protein>
    <submittedName>
        <fullName evidence="1">Uncharacterized protein</fullName>
    </submittedName>
</protein>
<organism evidence="1">
    <name type="scientific">Tetraselmis sp. GSL018</name>
    <dbReference type="NCBI Taxonomy" id="582737"/>
    <lineage>
        <taxon>Eukaryota</taxon>
        <taxon>Viridiplantae</taxon>
        <taxon>Chlorophyta</taxon>
        <taxon>core chlorophytes</taxon>
        <taxon>Chlorodendrophyceae</taxon>
        <taxon>Chlorodendrales</taxon>
        <taxon>Chlorodendraceae</taxon>
        <taxon>Tetraselmis</taxon>
    </lineage>
</organism>
<evidence type="ECO:0000313" key="1">
    <source>
        <dbReference type="EMBL" id="JAC82757.1"/>
    </source>
</evidence>
<dbReference type="Gene3D" id="2.130.10.30">
    <property type="entry name" value="Regulator of chromosome condensation 1/beta-lactamase-inhibitor protein II"/>
    <property type="match status" value="1"/>
</dbReference>
<sequence>EGLPPVRQMAAGRHHLLMSDGETVWGIGRWMDEAGEESGGAPLVRPKELLRLPSEGVASLHCGPHCSGVVTGEGRLWMWGRLFDEEDASYLLKQRSGYWSAEGGNAGPGLDAVDWSWPGFGATRPSQVQELSGVRGLALGGWHALVLVE</sequence>
<feature type="non-terminal residue" evidence="1">
    <location>
        <position position="1"/>
    </location>
</feature>
<reference evidence="1" key="1">
    <citation type="submission" date="2014-05" db="EMBL/GenBank/DDBJ databases">
        <title>The transcriptome of the halophilic microalga Tetraselmis sp. GSL018 isolated from the Great Salt Lake, Utah.</title>
        <authorList>
            <person name="Jinkerson R.E."/>
            <person name="D'Adamo S."/>
            <person name="Posewitz M.C."/>
        </authorList>
    </citation>
    <scope>NUCLEOTIDE SEQUENCE</scope>
    <source>
        <strain evidence="1">GSL018</strain>
    </source>
</reference>
<dbReference type="AlphaFoldDB" id="A0A061SC80"/>
<dbReference type="SUPFAM" id="SSF50985">
    <property type="entry name" value="RCC1/BLIP-II"/>
    <property type="match status" value="1"/>
</dbReference>
<gene>
    <name evidence="1" type="ORF">TSPGSL018_4961</name>
</gene>
<dbReference type="InterPro" id="IPR009091">
    <property type="entry name" value="RCC1/BLIP-II"/>
</dbReference>
<accession>A0A061SC80</accession>
<dbReference type="EMBL" id="GBEZ01002281">
    <property type="protein sequence ID" value="JAC82757.1"/>
    <property type="molecule type" value="Transcribed_RNA"/>
</dbReference>